<proteinExistence type="predicted"/>
<sequence>MSNQPSTAEQSSSSRREETPSILTSVSQTQATNSNDTLQASTDDQHQQQEQAQQQQQELPEFNLTNVLSDIKQGLWSLFNDPNVSNAIIVLLLFLESILLKIIIARVPYTEIDYSTYMQQISQIEAGELDYSKIGGDTGPIVYPGGYVFIYSWMKWITDGMDDLEMGQVVFRWLYLVNLAIVGLCYLLAGGDGAGYGMKPVFLYLLCISKRLHSIYVLRLFNDCWCTLFAVSAIAILLFAVFVKQRGFGLANYVLCFIASDLLSVAVSIKMNALLYVPGFCVVFWHELAIFRSW</sequence>
<accession>A0ACB5TR04</accession>
<name>A0ACB5TR04_AMBMO</name>
<evidence type="ECO:0000313" key="2">
    <source>
        <dbReference type="Proteomes" id="UP001165064"/>
    </source>
</evidence>
<dbReference type="Proteomes" id="UP001165064">
    <property type="component" value="Unassembled WGS sequence"/>
</dbReference>
<keyword evidence="2" id="KW-1185">Reference proteome</keyword>
<gene>
    <name evidence="1" type="ORF">Amon02_000924400</name>
</gene>
<organism evidence="1 2">
    <name type="scientific">Ambrosiozyma monospora</name>
    <name type="common">Yeast</name>
    <name type="synonym">Endomycopsis monosporus</name>
    <dbReference type="NCBI Taxonomy" id="43982"/>
    <lineage>
        <taxon>Eukaryota</taxon>
        <taxon>Fungi</taxon>
        <taxon>Dikarya</taxon>
        <taxon>Ascomycota</taxon>
        <taxon>Saccharomycotina</taxon>
        <taxon>Pichiomycetes</taxon>
        <taxon>Pichiales</taxon>
        <taxon>Pichiaceae</taxon>
        <taxon>Ambrosiozyma</taxon>
    </lineage>
</organism>
<comment type="caution">
    <text evidence="1">The sequence shown here is derived from an EMBL/GenBank/DDBJ whole genome shotgun (WGS) entry which is preliminary data.</text>
</comment>
<reference evidence="1" key="1">
    <citation type="submission" date="2023-04" db="EMBL/GenBank/DDBJ databases">
        <title>Ambrosiozyma monospora NBRC 10751.</title>
        <authorList>
            <person name="Ichikawa N."/>
            <person name="Sato H."/>
            <person name="Tonouchi N."/>
        </authorList>
    </citation>
    <scope>NUCLEOTIDE SEQUENCE</scope>
    <source>
        <strain evidence="1">NBRC 10751</strain>
    </source>
</reference>
<protein>
    <submittedName>
        <fullName evidence="1">Unnamed protein product</fullName>
    </submittedName>
</protein>
<dbReference type="EMBL" id="BSXS01008617">
    <property type="protein sequence ID" value="GME93115.1"/>
    <property type="molecule type" value="Genomic_DNA"/>
</dbReference>
<evidence type="ECO:0000313" key="1">
    <source>
        <dbReference type="EMBL" id="GME93115.1"/>
    </source>
</evidence>